<protein>
    <recommendedName>
        <fullName evidence="6">Transporter</fullName>
    </recommendedName>
</protein>
<dbReference type="InterPro" id="IPR047218">
    <property type="entry name" value="YocR/YhdH-like"/>
</dbReference>
<keyword evidence="6" id="KW-0769">Symport</keyword>
<dbReference type="PRINTS" id="PR00176">
    <property type="entry name" value="NANEUSMPORT"/>
</dbReference>
<dbReference type="SUPFAM" id="SSF161070">
    <property type="entry name" value="SNF-like"/>
    <property type="match status" value="1"/>
</dbReference>
<dbReference type="NCBIfam" id="NF037979">
    <property type="entry name" value="Na_transp"/>
    <property type="match status" value="1"/>
</dbReference>
<feature type="transmembrane region" description="Helical" evidence="7">
    <location>
        <begin position="448"/>
        <end position="466"/>
    </location>
</feature>
<feature type="transmembrane region" description="Helical" evidence="7">
    <location>
        <begin position="258"/>
        <end position="284"/>
    </location>
</feature>
<comment type="similarity">
    <text evidence="6">Belongs to the sodium:neurotransmitter symporter (SNF) (TC 2.A.22) family.</text>
</comment>
<keyword evidence="9" id="KW-1185">Reference proteome</keyword>
<dbReference type="PROSITE" id="PS00610">
    <property type="entry name" value="NA_NEUROTRAN_SYMP_1"/>
    <property type="match status" value="1"/>
</dbReference>
<dbReference type="InterPro" id="IPR000175">
    <property type="entry name" value="Na/ntran_symport"/>
</dbReference>
<dbReference type="Pfam" id="PF00209">
    <property type="entry name" value="SNF"/>
    <property type="match status" value="2"/>
</dbReference>
<evidence type="ECO:0000256" key="4">
    <source>
        <dbReference type="ARBA" id="ARBA00022989"/>
    </source>
</evidence>
<feature type="transmembrane region" description="Helical" evidence="7">
    <location>
        <begin position="175"/>
        <end position="192"/>
    </location>
</feature>
<feature type="transmembrane region" description="Helical" evidence="7">
    <location>
        <begin position="304"/>
        <end position="329"/>
    </location>
</feature>
<feature type="transmembrane region" description="Helical" evidence="7">
    <location>
        <begin position="349"/>
        <end position="365"/>
    </location>
</feature>
<evidence type="ECO:0000313" key="8">
    <source>
        <dbReference type="EMBL" id="SFB85101.1"/>
    </source>
</evidence>
<evidence type="ECO:0000256" key="1">
    <source>
        <dbReference type="ARBA" id="ARBA00004141"/>
    </source>
</evidence>
<keyword evidence="2 6" id="KW-0813">Transport</keyword>
<dbReference type="EMBL" id="FOKW01000002">
    <property type="protein sequence ID" value="SFB85101.1"/>
    <property type="molecule type" value="Genomic_DNA"/>
</dbReference>
<evidence type="ECO:0000256" key="5">
    <source>
        <dbReference type="ARBA" id="ARBA00023136"/>
    </source>
</evidence>
<dbReference type="AlphaFoldDB" id="A0A1I1EDB4"/>
<evidence type="ECO:0000313" key="9">
    <source>
        <dbReference type="Proteomes" id="UP000199161"/>
    </source>
</evidence>
<dbReference type="InterPro" id="IPR037272">
    <property type="entry name" value="SNS_sf"/>
</dbReference>
<accession>A0A1I1EDB4</accession>
<feature type="transmembrane region" description="Helical" evidence="7">
    <location>
        <begin position="418"/>
        <end position="436"/>
    </location>
</feature>
<evidence type="ECO:0000256" key="7">
    <source>
        <dbReference type="SAM" id="Phobius"/>
    </source>
</evidence>
<dbReference type="Proteomes" id="UP000199161">
    <property type="component" value="Unassembled WGS sequence"/>
</dbReference>
<name>A0A1I1EDB4_NATHA</name>
<gene>
    <name evidence="8" type="ORF">SAMN05444422_102388</name>
</gene>
<feature type="transmembrane region" description="Helical" evidence="7">
    <location>
        <begin position="377"/>
        <end position="397"/>
    </location>
</feature>
<proteinExistence type="inferred from homology"/>
<evidence type="ECO:0000256" key="3">
    <source>
        <dbReference type="ARBA" id="ARBA00022692"/>
    </source>
</evidence>
<feature type="transmembrane region" description="Helical" evidence="7">
    <location>
        <begin position="17"/>
        <end position="34"/>
    </location>
</feature>
<keyword evidence="3 6" id="KW-0812">Transmembrane</keyword>
<reference evidence="9" key="1">
    <citation type="submission" date="2016-10" db="EMBL/GenBank/DDBJ databases">
        <authorList>
            <person name="Varghese N."/>
            <person name="Submissions S."/>
        </authorList>
    </citation>
    <scope>NUCLEOTIDE SEQUENCE [LARGE SCALE GENOMIC DNA]</scope>
    <source>
        <strain evidence="9">DSM 13078</strain>
    </source>
</reference>
<dbReference type="RefSeq" id="WP_089786200.1">
    <property type="nucleotide sequence ID" value="NZ_FOKW01000002.1"/>
</dbReference>
<keyword evidence="4 7" id="KW-1133">Transmembrane helix</keyword>
<feature type="transmembrane region" description="Helical" evidence="7">
    <location>
        <begin position="85"/>
        <end position="105"/>
    </location>
</feature>
<evidence type="ECO:0000256" key="6">
    <source>
        <dbReference type="RuleBase" id="RU003732"/>
    </source>
</evidence>
<feature type="transmembrane region" description="Helical" evidence="7">
    <location>
        <begin position="112"/>
        <end position="130"/>
    </location>
</feature>
<dbReference type="PANTHER" id="PTHR42948:SF1">
    <property type="entry name" value="TRANSPORTER"/>
    <property type="match status" value="1"/>
</dbReference>
<evidence type="ECO:0000256" key="2">
    <source>
        <dbReference type="ARBA" id="ARBA00022448"/>
    </source>
</evidence>
<dbReference type="GO" id="GO:0016020">
    <property type="term" value="C:membrane"/>
    <property type="evidence" value="ECO:0007669"/>
    <property type="project" value="UniProtKB-SubCell"/>
</dbReference>
<dbReference type="OrthoDB" id="99721at2157"/>
<organism evidence="8 9">
    <name type="scientific">Natronobacterium haloterrestre</name>
    <name type="common">Halobiforma haloterrestris</name>
    <dbReference type="NCBI Taxonomy" id="148448"/>
    <lineage>
        <taxon>Archaea</taxon>
        <taxon>Methanobacteriati</taxon>
        <taxon>Methanobacteriota</taxon>
        <taxon>Stenosarchaea group</taxon>
        <taxon>Halobacteria</taxon>
        <taxon>Halobacteriales</taxon>
        <taxon>Natrialbaceae</taxon>
        <taxon>Natronobacterium</taxon>
    </lineage>
</organism>
<dbReference type="PANTHER" id="PTHR42948">
    <property type="entry name" value="TRANSPORTER"/>
    <property type="match status" value="1"/>
</dbReference>
<feature type="transmembrane region" description="Helical" evidence="7">
    <location>
        <begin position="46"/>
        <end position="65"/>
    </location>
</feature>
<feature type="transmembrane region" description="Helical" evidence="7">
    <location>
        <begin position="221"/>
        <end position="246"/>
    </location>
</feature>
<comment type="subcellular location">
    <subcellularLocation>
        <location evidence="1">Membrane</location>
        <topology evidence="1">Multi-pass membrane protein</topology>
    </subcellularLocation>
</comment>
<feature type="transmembrane region" description="Helical" evidence="7">
    <location>
        <begin position="142"/>
        <end position="168"/>
    </location>
</feature>
<keyword evidence="5 7" id="KW-0472">Membrane</keyword>
<dbReference type="PROSITE" id="PS50267">
    <property type="entry name" value="NA_NEUROTRAN_SYMP_3"/>
    <property type="match status" value="1"/>
</dbReference>
<sequence length="490" mass="51911">MTSNDAKTARAEWGTRFGFLMAMIGAMVGAGNIWRFPYVMGENGGGAFVLAFLSLLFVLAVPGLMAEVALGRYSQKGVIGAFREVLGPGGLVGFGVVVLLVNVALMSYYSPLIGWTLYYAVHSMLFSFTASGFEPATFMNDFFANSALMIGLHTVVMGSIAAVLLLGIRRGVERLVVYAVPALVISLVIMTIRGLTLDGAAEGIAFTFGIQWEYLTYSDTWIAALGQALFSTGLGWGIALTVGSYLREYDDVPLGGGVFTAIGESSIGILAALAIFPVVFAVGLEPDAGAGLAFVSLVQVFPEIPLGGIVAILFFVGFFLATFTSGVIITEVGVTTLAEETRLSRNQTVLGLCGTIWLIGLPSAYSVDTLDYLDFVFGNWGLPLATLAIIGVIGWVMGPERLRLLAVNRNAGIFVGRWWNPVIKFVVPAVMLFIMGYSAYDSFGTPEMYGGVAVVVALPIIGYVVMSVTEQRERGGGGQSEPADVTGGDD</sequence>
<dbReference type="CDD" id="cd10336">
    <property type="entry name" value="SLC6sbd_Tyt1-Like"/>
    <property type="match status" value="1"/>
</dbReference>
<dbReference type="GO" id="GO:0015293">
    <property type="term" value="F:symporter activity"/>
    <property type="evidence" value="ECO:0007669"/>
    <property type="project" value="UniProtKB-KW"/>
</dbReference>